<evidence type="ECO:0000256" key="2">
    <source>
        <dbReference type="SAM" id="SignalP"/>
    </source>
</evidence>
<dbReference type="InterPro" id="IPR005064">
    <property type="entry name" value="BUG"/>
</dbReference>
<accession>A0A7J5AZQ5</accession>
<dbReference type="Pfam" id="PF03401">
    <property type="entry name" value="TctC"/>
    <property type="match status" value="1"/>
</dbReference>
<dbReference type="Proteomes" id="UP000490386">
    <property type="component" value="Unassembled WGS sequence"/>
</dbReference>
<dbReference type="EMBL" id="WBJX01000006">
    <property type="protein sequence ID" value="KAB1636584.1"/>
    <property type="molecule type" value="Genomic_DNA"/>
</dbReference>
<dbReference type="PANTHER" id="PTHR42928">
    <property type="entry name" value="TRICARBOXYLATE-BINDING PROTEIN"/>
    <property type="match status" value="1"/>
</dbReference>
<evidence type="ECO:0000313" key="4">
    <source>
        <dbReference type="Proteomes" id="UP000490386"/>
    </source>
</evidence>
<organism evidence="3 4">
    <name type="scientific">Pseudoclavibacter terrae</name>
    <dbReference type="NCBI Taxonomy" id="1530195"/>
    <lineage>
        <taxon>Bacteria</taxon>
        <taxon>Bacillati</taxon>
        <taxon>Actinomycetota</taxon>
        <taxon>Actinomycetes</taxon>
        <taxon>Micrococcales</taxon>
        <taxon>Microbacteriaceae</taxon>
        <taxon>Pseudoclavibacter</taxon>
    </lineage>
</organism>
<evidence type="ECO:0000313" key="3">
    <source>
        <dbReference type="EMBL" id="KAB1636584.1"/>
    </source>
</evidence>
<dbReference type="PANTHER" id="PTHR42928:SF3">
    <property type="entry name" value="UPF0065 PROTEIN YFLP"/>
    <property type="match status" value="1"/>
</dbReference>
<feature type="signal peptide" evidence="2">
    <location>
        <begin position="1"/>
        <end position="26"/>
    </location>
</feature>
<comment type="caution">
    <text evidence="3">The sequence shown here is derived from an EMBL/GenBank/DDBJ whole genome shotgun (WGS) entry which is preliminary data.</text>
</comment>
<dbReference type="SUPFAM" id="SSF53850">
    <property type="entry name" value="Periplasmic binding protein-like II"/>
    <property type="match status" value="1"/>
</dbReference>
<gene>
    <name evidence="3" type="ORF">F8O03_15945</name>
</gene>
<dbReference type="CDD" id="cd07012">
    <property type="entry name" value="PBP2_Bug_TTT"/>
    <property type="match status" value="1"/>
</dbReference>
<proteinExistence type="inferred from homology"/>
<dbReference type="Gene3D" id="3.40.190.150">
    <property type="entry name" value="Bordetella uptake gene, domain 1"/>
    <property type="match status" value="1"/>
</dbReference>
<comment type="similarity">
    <text evidence="1">Belongs to the UPF0065 (bug) family.</text>
</comment>
<dbReference type="Gene3D" id="3.40.190.10">
    <property type="entry name" value="Periplasmic binding protein-like II"/>
    <property type="match status" value="1"/>
</dbReference>
<name>A0A7J5AZQ5_9MICO</name>
<dbReference type="OrthoDB" id="9780943at2"/>
<feature type="chain" id="PRO_5038809395" evidence="2">
    <location>
        <begin position="27"/>
        <end position="322"/>
    </location>
</feature>
<protein>
    <submittedName>
        <fullName evidence="3">Tripartite tricarboxylate transporter substrate binding protein</fullName>
    </submittedName>
</protein>
<keyword evidence="2" id="KW-0732">Signal</keyword>
<evidence type="ECO:0000256" key="1">
    <source>
        <dbReference type="ARBA" id="ARBA00006987"/>
    </source>
</evidence>
<sequence length="322" mass="33064">MLTSLFAIVTVAVLGFAVVDASSAGAGASARSKLTIMAPAAPGGGWDAFAREAQQALRANGIVNNAQVVNVPGAGGTIGLSQLLQMQGRDDLLMVTGGVMVGATVLSNTGESLADTVPIARLADDYNALVVPASSPYTTLDEFVEGMKKDPGGHSIAGGSLGGIDHLLSGMLGKAVGVDPKDVNYVAYSGGGEVLSSLLSSTTAAGLSGYNEFRDQIEAGTLKALAISAPDPVDGIDIPTFKQEGVDVAMVNWRGVVAPPGIDDATRDELVAIVTELENSPEWADALDRNNWTDSFQPGTDFEDFLVGETDQVTALVKELGL</sequence>
<dbReference type="InterPro" id="IPR042100">
    <property type="entry name" value="Bug_dom1"/>
</dbReference>
<keyword evidence="4" id="KW-1185">Reference proteome</keyword>
<reference evidence="3 4" key="1">
    <citation type="submission" date="2019-09" db="EMBL/GenBank/DDBJ databases">
        <title>Phylogeny of genus Pseudoclavibacter and closely related genus.</title>
        <authorList>
            <person name="Li Y."/>
        </authorList>
    </citation>
    <scope>NUCLEOTIDE SEQUENCE [LARGE SCALE GENOMIC DNA]</scope>
    <source>
        <strain evidence="3 4">THG-MD12</strain>
    </source>
</reference>
<dbReference type="AlphaFoldDB" id="A0A7J5AZQ5"/>
<dbReference type="PIRSF" id="PIRSF017082">
    <property type="entry name" value="YflP"/>
    <property type="match status" value="1"/>
</dbReference>